<organism evidence="1 2">
    <name type="scientific">Couchioplanes caeruleus subsp. caeruleus</name>
    <dbReference type="NCBI Taxonomy" id="56427"/>
    <lineage>
        <taxon>Bacteria</taxon>
        <taxon>Bacillati</taxon>
        <taxon>Actinomycetota</taxon>
        <taxon>Actinomycetes</taxon>
        <taxon>Micromonosporales</taxon>
        <taxon>Micromonosporaceae</taxon>
        <taxon>Couchioplanes</taxon>
    </lineage>
</organism>
<evidence type="ECO:0000313" key="2">
    <source>
        <dbReference type="Proteomes" id="UP000182486"/>
    </source>
</evidence>
<proteinExistence type="predicted"/>
<reference evidence="1 2" key="1">
    <citation type="submission" date="2016-09" db="EMBL/GenBank/DDBJ databases">
        <title>Couchioplanes caeruleus draft genome sequence.</title>
        <authorList>
            <person name="Sheehan J."/>
            <person name="Caffrey P."/>
        </authorList>
    </citation>
    <scope>NUCLEOTIDE SEQUENCE [LARGE SCALE GENOMIC DNA]</scope>
    <source>
        <strain evidence="1 2">DSM 43634</strain>
    </source>
</reference>
<keyword evidence="2" id="KW-1185">Reference proteome</keyword>
<name>A0A1K0GSR5_9ACTN</name>
<dbReference type="RefSeq" id="WP_071803451.1">
    <property type="nucleotide sequence ID" value="NZ_MEIA01000017.1"/>
</dbReference>
<sequence>MITFVRLPVAALRTLVVDDLETASAVAGGPRVTPGCGWSGFGFVPVGEQWDGVDGLKTVYERAV</sequence>
<gene>
    <name evidence="1" type="ORF">BG844_04440</name>
</gene>
<dbReference type="EMBL" id="MEIA01000017">
    <property type="protein sequence ID" value="OJF15486.1"/>
    <property type="molecule type" value="Genomic_DNA"/>
</dbReference>
<protein>
    <submittedName>
        <fullName evidence="1">Uncharacterized protein</fullName>
    </submittedName>
</protein>
<dbReference type="Proteomes" id="UP000182486">
    <property type="component" value="Unassembled WGS sequence"/>
</dbReference>
<accession>A0A1K0GSR5</accession>
<evidence type="ECO:0000313" key="1">
    <source>
        <dbReference type="EMBL" id="OJF15486.1"/>
    </source>
</evidence>
<comment type="caution">
    <text evidence="1">The sequence shown here is derived from an EMBL/GenBank/DDBJ whole genome shotgun (WGS) entry which is preliminary data.</text>
</comment>
<dbReference type="AlphaFoldDB" id="A0A1K0GSR5"/>